<comment type="caution">
    <text evidence="8">The sequence shown here is derived from an EMBL/GenBank/DDBJ whole genome shotgun (WGS) entry which is preliminary data.</text>
</comment>
<dbReference type="EC" id="2.7.1.-" evidence="8"/>
<dbReference type="GO" id="GO:0016301">
    <property type="term" value="F:kinase activity"/>
    <property type="evidence" value="ECO:0007669"/>
    <property type="project" value="UniProtKB-KW"/>
</dbReference>
<dbReference type="AlphaFoldDB" id="A0ABD5VBU4"/>
<evidence type="ECO:0000256" key="2">
    <source>
        <dbReference type="ARBA" id="ARBA00022679"/>
    </source>
</evidence>
<evidence type="ECO:0000256" key="5">
    <source>
        <dbReference type="ARBA" id="ARBA00022840"/>
    </source>
</evidence>
<dbReference type="RefSeq" id="WP_336348451.1">
    <property type="nucleotide sequence ID" value="NZ_JAZAQL010000001.1"/>
</dbReference>
<dbReference type="Gene3D" id="3.40.1190.20">
    <property type="match status" value="1"/>
</dbReference>
<comment type="similarity">
    <text evidence="1">Belongs to the carbohydrate kinase PfkB family.</text>
</comment>
<dbReference type="GO" id="GO:0005524">
    <property type="term" value="F:ATP binding"/>
    <property type="evidence" value="ECO:0007669"/>
    <property type="project" value="UniProtKB-KW"/>
</dbReference>
<keyword evidence="9" id="KW-1185">Reference proteome</keyword>
<organism evidence="8 9">
    <name type="scientific">Halorubellus litoreus</name>
    <dbReference type="NCBI Taxonomy" id="755308"/>
    <lineage>
        <taxon>Archaea</taxon>
        <taxon>Methanobacteriati</taxon>
        <taxon>Methanobacteriota</taxon>
        <taxon>Stenosarchaea group</taxon>
        <taxon>Halobacteria</taxon>
        <taxon>Halobacteriales</taxon>
        <taxon>Halorubellaceae</taxon>
        <taxon>Halorubellus</taxon>
    </lineage>
</organism>
<evidence type="ECO:0000256" key="3">
    <source>
        <dbReference type="ARBA" id="ARBA00022741"/>
    </source>
</evidence>
<evidence type="ECO:0000313" key="9">
    <source>
        <dbReference type="Proteomes" id="UP001596395"/>
    </source>
</evidence>
<keyword evidence="2 8" id="KW-0808">Transferase</keyword>
<dbReference type="InterPro" id="IPR050306">
    <property type="entry name" value="PfkB_Carbo_kinase"/>
</dbReference>
<gene>
    <name evidence="8" type="ORF">ACFQGB_00950</name>
</gene>
<proteinExistence type="inferred from homology"/>
<keyword evidence="5" id="KW-0067">ATP-binding</keyword>
<evidence type="ECO:0000256" key="1">
    <source>
        <dbReference type="ARBA" id="ARBA00010688"/>
    </source>
</evidence>
<dbReference type="InterPro" id="IPR029056">
    <property type="entry name" value="Ribokinase-like"/>
</dbReference>
<protein>
    <submittedName>
        <fullName evidence="8">Carbohydrate kinase family protein</fullName>
        <ecNumber evidence="8">2.7.1.-</ecNumber>
    </submittedName>
</protein>
<dbReference type="PROSITE" id="PS00584">
    <property type="entry name" value="PFKB_KINASES_2"/>
    <property type="match status" value="1"/>
</dbReference>
<keyword evidence="4 8" id="KW-0418">Kinase</keyword>
<evidence type="ECO:0000259" key="7">
    <source>
        <dbReference type="Pfam" id="PF00294"/>
    </source>
</evidence>
<evidence type="ECO:0000256" key="6">
    <source>
        <dbReference type="SAM" id="MobiDB-lite"/>
    </source>
</evidence>
<keyword evidence="3" id="KW-0547">Nucleotide-binding</keyword>
<dbReference type="PANTHER" id="PTHR43085:SF1">
    <property type="entry name" value="PSEUDOURIDINE KINASE-RELATED"/>
    <property type="match status" value="1"/>
</dbReference>
<dbReference type="InterPro" id="IPR011611">
    <property type="entry name" value="PfkB_dom"/>
</dbReference>
<sequence length="382" mass="38542">MTETDTPDVTDSPDVTDTPDATGSPDMTDSPRVLVAGETLVDLVAPDEPMVTADAFDARVGGAPANVAAGLAALDEPAWLWTRVGEDGFGERCRRTLDAHGVPDRFVEVDAERETTVAFAARETAGDDDLAFTFYRGADRHLGESAGPSETGVPDDEGATDPVDALDGVDVVVVGGIALASEPARSAVLDLARAAADADCTLVFDPNARPAAWPDDDFQTVTEQVLALADVVKATPADLAAAGFDVASITPGADDTEPRPASAPALAEAVCERGPHTTFLTLGSDGAAAASTHRSPFGRGGATHHGYDVDAVDPTGAGDAFLAAVVAELATGATDPYAILDVATATGALATTNPGALPSLPDRDAVDALVADDSIGGDGGGA</sequence>
<evidence type="ECO:0000256" key="4">
    <source>
        <dbReference type="ARBA" id="ARBA00022777"/>
    </source>
</evidence>
<dbReference type="Proteomes" id="UP001596395">
    <property type="component" value="Unassembled WGS sequence"/>
</dbReference>
<reference evidence="8 9" key="1">
    <citation type="journal article" date="2019" name="Int. J. Syst. Evol. Microbiol.">
        <title>The Global Catalogue of Microorganisms (GCM) 10K type strain sequencing project: providing services to taxonomists for standard genome sequencing and annotation.</title>
        <authorList>
            <consortium name="The Broad Institute Genomics Platform"/>
            <consortium name="The Broad Institute Genome Sequencing Center for Infectious Disease"/>
            <person name="Wu L."/>
            <person name="Ma J."/>
        </authorList>
    </citation>
    <scope>NUCLEOTIDE SEQUENCE [LARGE SCALE GENOMIC DNA]</scope>
    <source>
        <strain evidence="8 9">GX26</strain>
    </source>
</reference>
<evidence type="ECO:0000313" key="8">
    <source>
        <dbReference type="EMBL" id="MFC6951416.1"/>
    </source>
</evidence>
<feature type="region of interest" description="Disordered" evidence="6">
    <location>
        <begin position="141"/>
        <end position="161"/>
    </location>
</feature>
<accession>A0ABD5VBU4</accession>
<dbReference type="EMBL" id="JBHSXN010000001">
    <property type="protein sequence ID" value="MFC6951416.1"/>
    <property type="molecule type" value="Genomic_DNA"/>
</dbReference>
<feature type="region of interest" description="Disordered" evidence="6">
    <location>
        <begin position="1"/>
        <end position="32"/>
    </location>
</feature>
<dbReference type="PANTHER" id="PTHR43085">
    <property type="entry name" value="HEXOKINASE FAMILY MEMBER"/>
    <property type="match status" value="1"/>
</dbReference>
<dbReference type="Pfam" id="PF00294">
    <property type="entry name" value="PfkB"/>
    <property type="match status" value="1"/>
</dbReference>
<dbReference type="InterPro" id="IPR002173">
    <property type="entry name" value="Carboh/pur_kinase_PfkB_CS"/>
</dbReference>
<name>A0ABD5VBU4_9EURY</name>
<feature type="compositionally biased region" description="Low complexity" evidence="6">
    <location>
        <begin position="9"/>
        <end position="20"/>
    </location>
</feature>
<dbReference type="SUPFAM" id="SSF53613">
    <property type="entry name" value="Ribokinase-like"/>
    <property type="match status" value="1"/>
</dbReference>
<feature type="domain" description="Carbohydrate kinase PfkB" evidence="7">
    <location>
        <begin position="32"/>
        <end position="362"/>
    </location>
</feature>